<gene>
    <name evidence="2" type="ORF">BDW47DRAFT_39650</name>
</gene>
<keyword evidence="3" id="KW-1185">Reference proteome</keyword>
<dbReference type="Proteomes" id="UP000234585">
    <property type="component" value="Unassembled WGS sequence"/>
</dbReference>
<keyword evidence="1" id="KW-0812">Transmembrane</keyword>
<evidence type="ECO:0000313" key="3">
    <source>
        <dbReference type="Proteomes" id="UP000234585"/>
    </source>
</evidence>
<dbReference type="AlphaFoldDB" id="A0A2I2F907"/>
<accession>A0A2I2F907</accession>
<name>A0A2I2F907_ASPCN</name>
<evidence type="ECO:0000313" key="2">
    <source>
        <dbReference type="EMBL" id="PLB37088.1"/>
    </source>
</evidence>
<dbReference type="RefSeq" id="XP_024671100.1">
    <property type="nucleotide sequence ID" value="XM_024818923.1"/>
</dbReference>
<keyword evidence="1" id="KW-0472">Membrane</keyword>
<keyword evidence="1" id="KW-1133">Transmembrane helix</keyword>
<reference evidence="2 3" key="1">
    <citation type="submission" date="2017-12" db="EMBL/GenBank/DDBJ databases">
        <authorList>
            <consortium name="DOE Joint Genome Institute"/>
            <person name="Haridas S."/>
            <person name="Kjaerbolling I."/>
            <person name="Vesth T.C."/>
            <person name="Frisvad J.C."/>
            <person name="Nybo J.L."/>
            <person name="Theobald S."/>
            <person name="Kuo A."/>
            <person name="Bowyer P."/>
            <person name="Matsuda Y."/>
            <person name="Mondo S."/>
            <person name="Lyhne E.K."/>
            <person name="Kogle M.E."/>
            <person name="Clum A."/>
            <person name="Lipzen A."/>
            <person name="Salamov A."/>
            <person name="Ngan C.Y."/>
            <person name="Daum C."/>
            <person name="Chiniquy J."/>
            <person name="Barry K."/>
            <person name="LaButti K."/>
            <person name="Simmons B.A."/>
            <person name="Magnuson J.K."/>
            <person name="Mortensen U.H."/>
            <person name="Larsen T.O."/>
            <person name="Grigoriev I.V."/>
            <person name="Baker S.E."/>
            <person name="Andersen M.R."/>
            <person name="Nordberg H.P."/>
            <person name="Cantor M.N."/>
            <person name="Hua S.X."/>
        </authorList>
    </citation>
    <scope>NUCLEOTIDE SEQUENCE [LARGE SCALE GENOMIC DNA]</scope>
    <source>
        <strain evidence="2 3">CBS 102.13</strain>
    </source>
</reference>
<evidence type="ECO:0000256" key="1">
    <source>
        <dbReference type="SAM" id="Phobius"/>
    </source>
</evidence>
<proteinExistence type="predicted"/>
<organism evidence="2 3">
    <name type="scientific">Aspergillus candidus</name>
    <dbReference type="NCBI Taxonomy" id="41067"/>
    <lineage>
        <taxon>Eukaryota</taxon>
        <taxon>Fungi</taxon>
        <taxon>Dikarya</taxon>
        <taxon>Ascomycota</taxon>
        <taxon>Pezizomycotina</taxon>
        <taxon>Eurotiomycetes</taxon>
        <taxon>Eurotiomycetidae</taxon>
        <taxon>Eurotiales</taxon>
        <taxon>Aspergillaceae</taxon>
        <taxon>Aspergillus</taxon>
        <taxon>Aspergillus subgen. Circumdati</taxon>
    </lineage>
</organism>
<feature type="transmembrane region" description="Helical" evidence="1">
    <location>
        <begin position="24"/>
        <end position="47"/>
    </location>
</feature>
<sequence length="57" mass="6730">MLCSGLSGCFTGVPTTRISSSHQVFIIFFFFFTFDSIRFNFFFFFFISQNFLNPYPI</sequence>
<dbReference type="GeneID" id="36526083"/>
<dbReference type="EMBL" id="KZ559145">
    <property type="protein sequence ID" value="PLB37088.1"/>
    <property type="molecule type" value="Genomic_DNA"/>
</dbReference>
<protein>
    <submittedName>
        <fullName evidence="2">Uncharacterized protein</fullName>
    </submittedName>
</protein>